<organism evidence="1">
    <name type="scientific">Hyaloperonospora arabidopsidis (strain Emoy2)</name>
    <name type="common">Downy mildew agent</name>
    <name type="synonym">Peronospora arabidopsidis</name>
    <dbReference type="NCBI Taxonomy" id="559515"/>
    <lineage>
        <taxon>Eukaryota</taxon>
        <taxon>Sar</taxon>
        <taxon>Stramenopiles</taxon>
        <taxon>Oomycota</taxon>
        <taxon>Peronosporomycetes</taxon>
        <taxon>Peronosporales</taxon>
        <taxon>Peronosporaceae</taxon>
        <taxon>Hyaloperonospora</taxon>
    </lineage>
</organism>
<feature type="non-terminal residue" evidence="1">
    <location>
        <position position="103"/>
    </location>
</feature>
<proteinExistence type="evidence at transcript level"/>
<dbReference type="AlphaFoldDB" id="A0A090BFN4"/>
<evidence type="ECO:0000313" key="1">
    <source>
        <dbReference type="EMBL" id="BAP69075.1"/>
    </source>
</evidence>
<accession>A0A090BFN4</accession>
<gene>
    <name evidence="1" type="primary">HaRxLL176</name>
</gene>
<name>A0A090BFN4_HYAAE</name>
<dbReference type="EMBL" id="AB922499">
    <property type="protein sequence ID" value="BAP69075.1"/>
    <property type="molecule type" value="mRNA"/>
</dbReference>
<sequence length="103" mass="12022">MLSLSRTQTWVRILRLVQRQLLAEFTRMWWEEDMIRFCCTLVISGTGHALQVMLLVTHSYVNVTFFQLCSIDWLHLGSILPYDRALRNQSVRLLAGRDVNVLG</sequence>
<protein>
    <submittedName>
        <fullName evidence="1">RxLR effector candidate protein</fullName>
    </submittedName>
</protein>
<reference evidence="1" key="1">
    <citation type="journal article" date="2014" name="PLoS Pathog.">
        <title>Expression profiling during Arabidopsis/downy mildew interaction reveals a highly-expressed effector that attenuates responses to salicylic acid.</title>
        <authorList>
            <person name="Asai S."/>
            <person name="Rallapalli G."/>
            <person name="Piquerez S.J.M."/>
            <person name="Caillaud M.C."/>
            <person name="Furzer O.J."/>
            <person name="Ishaque N."/>
            <person name="Wirthmueller L."/>
            <person name="Fabro G."/>
            <person name="Shirasu K."/>
            <person name="Jones J.D.G."/>
        </authorList>
    </citation>
    <scope>NUCLEOTIDE SEQUENCE</scope>
    <source>
        <strain evidence="1">Emoy2</strain>
    </source>
</reference>